<sequence>MYDPVILVERLNIGMSKWKGLSMEKLMDPRLLEEKKAGRAILGRLYLPGLEENEVDQVMI</sequence>
<gene>
    <name evidence="1" type="ORF">NBR_LOCUS3686</name>
</gene>
<dbReference type="Proteomes" id="UP000271162">
    <property type="component" value="Unassembled WGS sequence"/>
</dbReference>
<reference evidence="1 2" key="2">
    <citation type="submission" date="2018-11" db="EMBL/GenBank/DDBJ databases">
        <authorList>
            <consortium name="Pathogen Informatics"/>
        </authorList>
    </citation>
    <scope>NUCLEOTIDE SEQUENCE [LARGE SCALE GENOMIC DNA]</scope>
</reference>
<reference evidence="3" key="1">
    <citation type="submission" date="2017-02" db="UniProtKB">
        <authorList>
            <consortium name="WormBaseParasite"/>
        </authorList>
    </citation>
    <scope>IDENTIFICATION</scope>
</reference>
<evidence type="ECO:0000313" key="3">
    <source>
        <dbReference type="WBParaSite" id="NBR_0000368501-mRNA-1"/>
    </source>
</evidence>
<dbReference type="AlphaFoldDB" id="A0A0N4XMD3"/>
<keyword evidence="2" id="KW-1185">Reference proteome</keyword>
<evidence type="ECO:0000313" key="2">
    <source>
        <dbReference type="Proteomes" id="UP000271162"/>
    </source>
</evidence>
<evidence type="ECO:0000313" key="1">
    <source>
        <dbReference type="EMBL" id="VDL67275.1"/>
    </source>
</evidence>
<accession>A0A0N4XMD3</accession>
<dbReference type="EMBL" id="UYSL01005849">
    <property type="protein sequence ID" value="VDL67275.1"/>
    <property type="molecule type" value="Genomic_DNA"/>
</dbReference>
<protein>
    <submittedName>
        <fullName evidence="3">30S ribosomal protein S5</fullName>
    </submittedName>
</protein>
<proteinExistence type="predicted"/>
<organism evidence="3">
    <name type="scientific">Nippostrongylus brasiliensis</name>
    <name type="common">Rat hookworm</name>
    <dbReference type="NCBI Taxonomy" id="27835"/>
    <lineage>
        <taxon>Eukaryota</taxon>
        <taxon>Metazoa</taxon>
        <taxon>Ecdysozoa</taxon>
        <taxon>Nematoda</taxon>
        <taxon>Chromadorea</taxon>
        <taxon>Rhabditida</taxon>
        <taxon>Rhabditina</taxon>
        <taxon>Rhabditomorpha</taxon>
        <taxon>Strongyloidea</taxon>
        <taxon>Heligmosomidae</taxon>
        <taxon>Nippostrongylus</taxon>
    </lineage>
</organism>
<dbReference type="WBParaSite" id="NBR_0000368501-mRNA-1">
    <property type="protein sequence ID" value="NBR_0000368501-mRNA-1"/>
    <property type="gene ID" value="NBR_0000368501"/>
</dbReference>
<name>A0A0N4XMD3_NIPBR</name>